<dbReference type="Proteomes" id="UP000326950">
    <property type="component" value="Unassembled WGS sequence"/>
</dbReference>
<name>A0A5N6UN69_ASPTM</name>
<evidence type="ECO:0008006" key="3">
    <source>
        <dbReference type="Google" id="ProtNLM"/>
    </source>
</evidence>
<reference evidence="1 2" key="1">
    <citation type="submission" date="2019-04" db="EMBL/GenBank/DDBJ databases">
        <title>Friends and foes A comparative genomics study of 23 Aspergillus species from section Flavi.</title>
        <authorList>
            <consortium name="DOE Joint Genome Institute"/>
            <person name="Kjaerbolling I."/>
            <person name="Vesth T."/>
            <person name="Frisvad J.C."/>
            <person name="Nybo J.L."/>
            <person name="Theobald S."/>
            <person name="Kildgaard S."/>
            <person name="Isbrandt T."/>
            <person name="Kuo A."/>
            <person name="Sato A."/>
            <person name="Lyhne E.K."/>
            <person name="Kogle M.E."/>
            <person name="Wiebenga A."/>
            <person name="Kun R.S."/>
            <person name="Lubbers R.J."/>
            <person name="Makela M.R."/>
            <person name="Barry K."/>
            <person name="Chovatia M."/>
            <person name="Clum A."/>
            <person name="Daum C."/>
            <person name="Haridas S."/>
            <person name="He G."/>
            <person name="LaButti K."/>
            <person name="Lipzen A."/>
            <person name="Mondo S."/>
            <person name="Riley R."/>
            <person name="Salamov A."/>
            <person name="Simmons B.A."/>
            <person name="Magnuson J.K."/>
            <person name="Henrissat B."/>
            <person name="Mortensen U.H."/>
            <person name="Larsen T.O."/>
            <person name="Devries R.P."/>
            <person name="Grigoriev I.V."/>
            <person name="Machida M."/>
            <person name="Baker S.E."/>
            <person name="Andersen M.R."/>
        </authorList>
    </citation>
    <scope>NUCLEOTIDE SEQUENCE [LARGE SCALE GENOMIC DNA]</scope>
    <source>
        <strain evidence="1 2">CBS 117626</strain>
    </source>
</reference>
<accession>A0A5N6UN69</accession>
<keyword evidence="2" id="KW-1185">Reference proteome</keyword>
<dbReference type="EMBL" id="ML738663">
    <property type="protein sequence ID" value="KAE8160088.1"/>
    <property type="molecule type" value="Genomic_DNA"/>
</dbReference>
<evidence type="ECO:0000313" key="1">
    <source>
        <dbReference type="EMBL" id="KAE8160088.1"/>
    </source>
</evidence>
<sequence length="276" mass="30736">MKLLAESLFHQCQIILHSMLVPLFSGASTAPEVDVESVKRSAESVMRHAGLHEKLLNPFLYGNGDITVLPPLMGYGAFITGIVLLAAETSCQDRRLQETITERRTEGRKLRAVRAISRLLNVLCRHWRTLGHLSEQLSSALDRQLLSFTSQEARTERNRMDGIDRTQAFTEATHLGLAAQESDGPPTLAPHLGTMNHSIYEANNPRVDSRSSVALTQNCSGVGEVDSVDPEDLLMEQRDVSLDDTWYNLPIGDVCLEEHSGFEPLALFQQGWRVFN</sequence>
<dbReference type="AlphaFoldDB" id="A0A5N6UN69"/>
<protein>
    <recommendedName>
        <fullName evidence="3">Transcription factor domain-containing protein</fullName>
    </recommendedName>
</protein>
<dbReference type="OrthoDB" id="309640at2759"/>
<organism evidence="1 2">
    <name type="scientific">Aspergillus tamarii</name>
    <dbReference type="NCBI Taxonomy" id="41984"/>
    <lineage>
        <taxon>Eukaryota</taxon>
        <taxon>Fungi</taxon>
        <taxon>Dikarya</taxon>
        <taxon>Ascomycota</taxon>
        <taxon>Pezizomycotina</taxon>
        <taxon>Eurotiomycetes</taxon>
        <taxon>Eurotiomycetidae</taxon>
        <taxon>Eurotiales</taxon>
        <taxon>Aspergillaceae</taxon>
        <taxon>Aspergillus</taxon>
        <taxon>Aspergillus subgen. Circumdati</taxon>
    </lineage>
</organism>
<evidence type="ECO:0000313" key="2">
    <source>
        <dbReference type="Proteomes" id="UP000326950"/>
    </source>
</evidence>
<gene>
    <name evidence="1" type="ORF">BDV40DRAFT_221746</name>
</gene>
<dbReference type="CDD" id="cd12148">
    <property type="entry name" value="fungal_TF_MHR"/>
    <property type="match status" value="1"/>
</dbReference>
<proteinExistence type="predicted"/>